<sequence length="193" mass="22085">MICGSDGAQSRICDQSVPKAVPSINSLLDLPFVTHFQRTHLLDAMDACLKNYENCWSSTPITPTISSSSEVETPRRVAKWDIIREQCNNCHHIYLKTLSKHLGFCSVDCKSNMAYLQKVNRTIRAMKDAVDERQRPRQQSRKEKPVMQQPTDESSRLSLKIARNIKHAQSFAEFDREARATSTCDVEWSFSVY</sequence>
<accession>A0A976FFK7</accession>
<evidence type="ECO:0000313" key="2">
    <source>
        <dbReference type="EMBL" id="TDH65574.1"/>
    </source>
</evidence>
<gene>
    <name evidence="2" type="ORF">CCR75_006710</name>
</gene>
<dbReference type="AlphaFoldDB" id="A0A976FFK7"/>
<feature type="region of interest" description="Disordered" evidence="1">
    <location>
        <begin position="129"/>
        <end position="157"/>
    </location>
</feature>
<evidence type="ECO:0000313" key="3">
    <source>
        <dbReference type="Proteomes" id="UP000294530"/>
    </source>
</evidence>
<dbReference type="OrthoDB" id="60323at2759"/>
<proteinExistence type="predicted"/>
<dbReference type="GeneID" id="94350449"/>
<dbReference type="RefSeq" id="XP_067815073.1">
    <property type="nucleotide sequence ID" value="XM_067964778.1"/>
</dbReference>
<keyword evidence="3" id="KW-1185">Reference proteome</keyword>
<dbReference type="EMBL" id="SHOA02000013">
    <property type="protein sequence ID" value="TDH65574.1"/>
    <property type="molecule type" value="Genomic_DNA"/>
</dbReference>
<reference evidence="2 3" key="1">
    <citation type="journal article" date="2021" name="Genome Biol.">
        <title>AFLAP: assembly-free linkage analysis pipeline using k-mers from genome sequencing data.</title>
        <authorList>
            <person name="Fletcher K."/>
            <person name="Zhang L."/>
            <person name="Gil J."/>
            <person name="Han R."/>
            <person name="Cavanaugh K."/>
            <person name="Michelmore R."/>
        </authorList>
    </citation>
    <scope>NUCLEOTIDE SEQUENCE [LARGE SCALE GENOMIC DNA]</scope>
    <source>
        <strain evidence="2 3">SF5</strain>
    </source>
</reference>
<evidence type="ECO:0000256" key="1">
    <source>
        <dbReference type="SAM" id="MobiDB-lite"/>
    </source>
</evidence>
<name>A0A976FFK7_BRELC</name>
<feature type="compositionally biased region" description="Basic and acidic residues" evidence="1">
    <location>
        <begin position="129"/>
        <end position="145"/>
    </location>
</feature>
<dbReference type="KEGG" id="blac:94350449"/>
<dbReference type="Proteomes" id="UP000294530">
    <property type="component" value="Unassembled WGS sequence"/>
</dbReference>
<organism evidence="2 3">
    <name type="scientific">Bremia lactucae</name>
    <name type="common">Lettuce downy mildew</name>
    <dbReference type="NCBI Taxonomy" id="4779"/>
    <lineage>
        <taxon>Eukaryota</taxon>
        <taxon>Sar</taxon>
        <taxon>Stramenopiles</taxon>
        <taxon>Oomycota</taxon>
        <taxon>Peronosporomycetes</taxon>
        <taxon>Peronosporales</taxon>
        <taxon>Peronosporaceae</taxon>
        <taxon>Bremia</taxon>
    </lineage>
</organism>
<comment type="caution">
    <text evidence="2">The sequence shown here is derived from an EMBL/GenBank/DDBJ whole genome shotgun (WGS) entry which is preliminary data.</text>
</comment>
<protein>
    <submittedName>
        <fullName evidence="2">Uncharacterized protein</fullName>
    </submittedName>
</protein>